<evidence type="ECO:0000313" key="7">
    <source>
        <dbReference type="Proteomes" id="UP000092555"/>
    </source>
</evidence>
<dbReference type="Gene3D" id="3.40.50.360">
    <property type="match status" value="1"/>
</dbReference>
<evidence type="ECO:0000256" key="4">
    <source>
        <dbReference type="SAM" id="MobiDB-lite"/>
    </source>
</evidence>
<comment type="caution">
    <text evidence="6">The sequence shown here is derived from an EMBL/GenBank/DDBJ whole genome shotgun (WGS) entry which is preliminary data.</text>
</comment>
<comment type="similarity">
    <text evidence="2">Belongs to the WrbA family.</text>
</comment>
<feature type="region of interest" description="Disordered" evidence="4">
    <location>
        <begin position="225"/>
        <end position="245"/>
    </location>
</feature>
<evidence type="ECO:0000313" key="6">
    <source>
        <dbReference type="EMBL" id="OBA21821.1"/>
    </source>
</evidence>
<proteinExistence type="inferred from homology"/>
<comment type="function">
    <text evidence="3">Flavodoxin-like protein (FLP) that plays a role in cell wall integrity, oxidative stress protection and virulence. FLPs act as NAD(P)H quinone oxidoreductases. Reduces ubiquinone (coenzyme Q), enabling it to serve as an antioxidant in the membrane.</text>
</comment>
<dbReference type="InterPro" id="IPR029039">
    <property type="entry name" value="Flavoprotein-like_sf"/>
</dbReference>
<feature type="compositionally biased region" description="Basic and acidic residues" evidence="4">
    <location>
        <begin position="225"/>
        <end position="236"/>
    </location>
</feature>
<dbReference type="STRING" id="869754.A0A1A0HCT9"/>
<dbReference type="PANTHER" id="PTHR30546">
    <property type="entry name" value="FLAVODOXIN-RELATED PROTEIN WRBA-RELATED"/>
    <property type="match status" value="1"/>
</dbReference>
<dbReference type="GO" id="GO:0034599">
    <property type="term" value="P:cellular response to oxidative stress"/>
    <property type="evidence" value="ECO:0007669"/>
    <property type="project" value="UniProtKB-ARBA"/>
</dbReference>
<dbReference type="GO" id="GO:0160020">
    <property type="term" value="P:positive regulation of ferroptosis"/>
    <property type="evidence" value="ECO:0007669"/>
    <property type="project" value="EnsemblFungi"/>
</dbReference>
<dbReference type="FunFam" id="3.40.50.360:FF:000001">
    <property type="entry name" value="NAD(P)H dehydrogenase (Quinone) FQR1-like"/>
    <property type="match status" value="1"/>
</dbReference>
<gene>
    <name evidence="6" type="ORF">METBIDRAFT_10747</name>
</gene>
<dbReference type="GO" id="GO:0003955">
    <property type="term" value="F:NAD(P)H dehydrogenase (quinone) activity"/>
    <property type="evidence" value="ECO:0007669"/>
    <property type="project" value="InterPro"/>
</dbReference>
<dbReference type="InterPro" id="IPR010089">
    <property type="entry name" value="Flavoprotein_WrbA-like"/>
</dbReference>
<dbReference type="EMBL" id="LXTC01000002">
    <property type="protein sequence ID" value="OBA21821.1"/>
    <property type="molecule type" value="Genomic_DNA"/>
</dbReference>
<dbReference type="Pfam" id="PF03358">
    <property type="entry name" value="FMN_red"/>
    <property type="match status" value="1"/>
</dbReference>
<feature type="domain" description="Flavodoxin-like" evidence="5">
    <location>
        <begin position="3"/>
        <end position="193"/>
    </location>
</feature>
<evidence type="ECO:0000259" key="5">
    <source>
        <dbReference type="PROSITE" id="PS50902"/>
    </source>
</evidence>
<dbReference type="GO" id="GO:0005737">
    <property type="term" value="C:cytoplasm"/>
    <property type="evidence" value="ECO:0007669"/>
    <property type="project" value="EnsemblFungi"/>
</dbReference>
<reference evidence="6 7" key="1">
    <citation type="submission" date="2016-05" db="EMBL/GenBank/DDBJ databases">
        <title>Comparative genomics of biotechnologically important yeasts.</title>
        <authorList>
            <consortium name="DOE Joint Genome Institute"/>
            <person name="Riley R."/>
            <person name="Haridas S."/>
            <person name="Wolfe K.H."/>
            <person name="Lopes M.R."/>
            <person name="Hittinger C.T."/>
            <person name="Goker M."/>
            <person name="Salamov A."/>
            <person name="Wisecaver J."/>
            <person name="Long T.M."/>
            <person name="Aerts A.L."/>
            <person name="Barry K."/>
            <person name="Choi C."/>
            <person name="Clum A."/>
            <person name="Coughlan A.Y."/>
            <person name="Deshpande S."/>
            <person name="Douglass A.P."/>
            <person name="Hanson S.J."/>
            <person name="Klenk H.-P."/>
            <person name="LaButti K."/>
            <person name="Lapidus A."/>
            <person name="Lindquist E."/>
            <person name="Lipzen A."/>
            <person name="Meier-kolthoff J.P."/>
            <person name="Ohm R.A."/>
            <person name="Otillar R.P."/>
            <person name="Pangilinan J."/>
            <person name="Peng Y."/>
            <person name="Rokas A."/>
            <person name="Rosa C.A."/>
            <person name="Scheuner C."/>
            <person name="Sibirny A.A."/>
            <person name="Slot J.C."/>
            <person name="Stielow J.B."/>
            <person name="Sun H."/>
            <person name="Kurtzman C.P."/>
            <person name="Blackwell M."/>
            <person name="Grigoriev I.V."/>
            <person name="Jeffries T.W."/>
        </authorList>
    </citation>
    <scope>NUCLEOTIDE SEQUENCE [LARGE SCALE GENOMIC DNA]</scope>
    <source>
        <strain evidence="6 7">NRRL YB-4993</strain>
    </source>
</reference>
<name>A0A1A0HCT9_9ASCO</name>
<dbReference type="InterPro" id="IPR005025">
    <property type="entry name" value="FMN_Rdtase-like_dom"/>
</dbReference>
<dbReference type="PROSITE" id="PS50902">
    <property type="entry name" value="FLAVODOXIN_LIKE"/>
    <property type="match status" value="1"/>
</dbReference>
<dbReference type="PANTHER" id="PTHR30546:SF23">
    <property type="entry name" value="FLAVOPROTEIN-LIKE PROTEIN YCP4-RELATED"/>
    <property type="match status" value="1"/>
</dbReference>
<dbReference type="NCBIfam" id="TIGR01755">
    <property type="entry name" value="flav_wrbA"/>
    <property type="match status" value="1"/>
</dbReference>
<accession>A0A1A0HCT9</accession>
<dbReference type="AlphaFoldDB" id="A0A1A0HCT9"/>
<dbReference type="GO" id="GO:0010181">
    <property type="term" value="F:FMN binding"/>
    <property type="evidence" value="ECO:0007669"/>
    <property type="project" value="InterPro"/>
</dbReference>
<dbReference type="SUPFAM" id="SSF52218">
    <property type="entry name" value="Flavoproteins"/>
    <property type="match status" value="1"/>
</dbReference>
<dbReference type="NCBIfam" id="NF002999">
    <property type="entry name" value="PRK03767.1"/>
    <property type="match status" value="1"/>
</dbReference>
<dbReference type="InterPro" id="IPR008254">
    <property type="entry name" value="Flavodoxin/NO_synth"/>
</dbReference>
<protein>
    <recommendedName>
        <fullName evidence="5">Flavodoxin-like domain-containing protein</fullName>
    </recommendedName>
</protein>
<evidence type="ECO:0000256" key="2">
    <source>
        <dbReference type="ARBA" id="ARBA00006961"/>
    </source>
</evidence>
<evidence type="ECO:0000256" key="3">
    <source>
        <dbReference type="ARBA" id="ARBA00053955"/>
    </source>
</evidence>
<dbReference type="GO" id="GO:0032126">
    <property type="term" value="C:eisosome"/>
    <property type="evidence" value="ECO:0007669"/>
    <property type="project" value="EnsemblFungi"/>
</dbReference>
<dbReference type="OrthoDB" id="504689at2759"/>
<dbReference type="GeneID" id="30026821"/>
<dbReference type="RefSeq" id="XP_018712317.1">
    <property type="nucleotide sequence ID" value="XM_018853845.1"/>
</dbReference>
<dbReference type="Proteomes" id="UP000092555">
    <property type="component" value="Unassembled WGS sequence"/>
</dbReference>
<dbReference type="GO" id="GO:0005886">
    <property type="term" value="C:plasma membrane"/>
    <property type="evidence" value="ECO:0007669"/>
    <property type="project" value="UniProtKB-SubCell"/>
</dbReference>
<evidence type="ECO:0000256" key="1">
    <source>
        <dbReference type="ARBA" id="ARBA00004202"/>
    </source>
</evidence>
<organism evidence="6 7">
    <name type="scientific">Metschnikowia bicuspidata var. bicuspidata NRRL YB-4993</name>
    <dbReference type="NCBI Taxonomy" id="869754"/>
    <lineage>
        <taxon>Eukaryota</taxon>
        <taxon>Fungi</taxon>
        <taxon>Dikarya</taxon>
        <taxon>Ascomycota</taxon>
        <taxon>Saccharomycotina</taxon>
        <taxon>Pichiomycetes</taxon>
        <taxon>Metschnikowiaceae</taxon>
        <taxon>Metschnikowia</taxon>
    </lineage>
</organism>
<sequence>MKVAILYYSTYGHIVSMAEAVKIGVEESSKASEVTIFLVPETLSQEVLDKMHATPNAGYPIATQRTLVDYDAFVFGYPTRFGTLPAQLTEYLGQTGGLWAEGALHGKPVALFTAVSSASGGQEITLRNFLSYVAHHGLIYIPLGYGPAFKDLTNMDEVHGGSPYGAATFAGIDGSRRPSDLEKRIAHIQGETFALSASRFVVSDPASEPAAKTAEPAEALEKATEVHREKSTDRPVQKTRAAQSKLTVQHKEKTGCAKCTIM</sequence>
<keyword evidence="7" id="KW-1185">Reference proteome</keyword>
<comment type="subcellular location">
    <subcellularLocation>
        <location evidence="1">Cell membrane</location>
        <topology evidence="1">Peripheral membrane protein</topology>
    </subcellularLocation>
</comment>